<dbReference type="GO" id="GO:0005096">
    <property type="term" value="F:GTPase activator activity"/>
    <property type="evidence" value="ECO:0007669"/>
    <property type="project" value="UniProtKB-KW"/>
</dbReference>
<dbReference type="GO" id="GO:0048471">
    <property type="term" value="C:perinuclear region of cytoplasm"/>
    <property type="evidence" value="ECO:0007669"/>
    <property type="project" value="TreeGrafter"/>
</dbReference>
<dbReference type="Pfam" id="PF13516">
    <property type="entry name" value="LRR_6"/>
    <property type="match status" value="4"/>
</dbReference>
<keyword evidence="1" id="KW-0343">GTPase activation</keyword>
<dbReference type="SMART" id="SM00368">
    <property type="entry name" value="LRR_RI"/>
    <property type="match status" value="4"/>
</dbReference>
<evidence type="ECO:0008006" key="6">
    <source>
        <dbReference type="Google" id="ProtNLM"/>
    </source>
</evidence>
<dbReference type="AlphaFoldDB" id="A0A0D3J3W3"/>
<proteinExistence type="predicted"/>
<dbReference type="PANTHER" id="PTHR24113:SF12">
    <property type="entry name" value="RAN GTPASE-ACTIVATING PROTEIN 1"/>
    <property type="match status" value="1"/>
</dbReference>
<evidence type="ECO:0000256" key="2">
    <source>
        <dbReference type="ARBA" id="ARBA00022614"/>
    </source>
</evidence>
<dbReference type="PANTHER" id="PTHR24113">
    <property type="entry name" value="RAN GTPASE-ACTIVATING PROTEIN 1"/>
    <property type="match status" value="1"/>
</dbReference>
<dbReference type="InterPro" id="IPR001611">
    <property type="entry name" value="Leu-rich_rpt"/>
</dbReference>
<dbReference type="PaxDb" id="2903-EOD18198"/>
<dbReference type="Gene3D" id="3.80.10.10">
    <property type="entry name" value="Ribonuclease Inhibitor"/>
    <property type="match status" value="2"/>
</dbReference>
<dbReference type="STRING" id="2903.R1C6G3"/>
<dbReference type="EnsemblProtists" id="EOD18198">
    <property type="protein sequence ID" value="EOD18198"/>
    <property type="gene ID" value="EMIHUDRAFT_196324"/>
</dbReference>
<dbReference type="HOGENOM" id="CLU_1117440_0_0_1"/>
<dbReference type="KEGG" id="ehx:EMIHUDRAFT_196324"/>
<dbReference type="Proteomes" id="UP000013827">
    <property type="component" value="Unassembled WGS sequence"/>
</dbReference>
<name>A0A0D3J3W3_EMIH1</name>
<dbReference type="RefSeq" id="XP_005770627.1">
    <property type="nucleotide sequence ID" value="XM_005770570.1"/>
</dbReference>
<dbReference type="SUPFAM" id="SSF52047">
    <property type="entry name" value="RNI-like"/>
    <property type="match status" value="1"/>
</dbReference>
<evidence type="ECO:0000313" key="5">
    <source>
        <dbReference type="Proteomes" id="UP000013827"/>
    </source>
</evidence>
<keyword evidence="2" id="KW-0433">Leucine-rich repeat</keyword>
<dbReference type="eggNOG" id="KOG4308">
    <property type="taxonomic scope" value="Eukaryota"/>
</dbReference>
<keyword evidence="3" id="KW-0677">Repeat</keyword>
<dbReference type="GO" id="GO:0005634">
    <property type="term" value="C:nucleus"/>
    <property type="evidence" value="ECO:0007669"/>
    <property type="project" value="TreeGrafter"/>
</dbReference>
<dbReference type="GO" id="GO:0031267">
    <property type="term" value="F:small GTPase binding"/>
    <property type="evidence" value="ECO:0007669"/>
    <property type="project" value="TreeGrafter"/>
</dbReference>
<keyword evidence="5" id="KW-1185">Reference proteome</keyword>
<reference evidence="4" key="2">
    <citation type="submission" date="2024-10" db="UniProtKB">
        <authorList>
            <consortium name="EnsemblProtists"/>
        </authorList>
    </citation>
    <scope>IDENTIFICATION</scope>
</reference>
<evidence type="ECO:0000256" key="3">
    <source>
        <dbReference type="ARBA" id="ARBA00022737"/>
    </source>
</evidence>
<protein>
    <recommendedName>
        <fullName evidence="6">F-box domain-containing protein</fullName>
    </recommendedName>
</protein>
<dbReference type="GO" id="GO:0005829">
    <property type="term" value="C:cytosol"/>
    <property type="evidence" value="ECO:0007669"/>
    <property type="project" value="TreeGrafter"/>
</dbReference>
<dbReference type="GeneID" id="19046199"/>
<dbReference type="InterPro" id="IPR032675">
    <property type="entry name" value="LRR_dom_sf"/>
</dbReference>
<organism evidence="4 5">
    <name type="scientific">Emiliania huxleyi (strain CCMP1516)</name>
    <dbReference type="NCBI Taxonomy" id="280463"/>
    <lineage>
        <taxon>Eukaryota</taxon>
        <taxon>Haptista</taxon>
        <taxon>Haptophyta</taxon>
        <taxon>Prymnesiophyceae</taxon>
        <taxon>Isochrysidales</taxon>
        <taxon>Noelaerhabdaceae</taxon>
        <taxon>Emiliania</taxon>
    </lineage>
</organism>
<evidence type="ECO:0000256" key="1">
    <source>
        <dbReference type="ARBA" id="ARBA00022468"/>
    </source>
</evidence>
<accession>A0A0D3J3W3</accession>
<sequence>MLPDLLDDLIRVSIAARLPDLADLSSLAAASRRMRALLLTRVQRGHAVHRTSLERLAENLRALVTRENLTTSQSQLAHAEIAAIAEALRGNGVLTKLNLARKNIRDEGATAIAEALRGNGVLKTLYLRENRIGPKGGVAIGEAQILQVLRVIDNKKLLVLFLLALKRFCKNLNLYYNNIGDTGAIAIAEALRGNGVLTNLDLFRNVIGPEGAVAIADALSARQRWKRITDRWEKADTRQADEAELIEAS</sequence>
<dbReference type="InterPro" id="IPR027038">
    <property type="entry name" value="RanGap"/>
</dbReference>
<dbReference type="GO" id="GO:0006913">
    <property type="term" value="P:nucleocytoplasmic transport"/>
    <property type="evidence" value="ECO:0007669"/>
    <property type="project" value="TreeGrafter"/>
</dbReference>
<reference evidence="5" key="1">
    <citation type="journal article" date="2013" name="Nature">
        <title>Pan genome of the phytoplankton Emiliania underpins its global distribution.</title>
        <authorList>
            <person name="Read B.A."/>
            <person name="Kegel J."/>
            <person name="Klute M.J."/>
            <person name="Kuo A."/>
            <person name="Lefebvre S.C."/>
            <person name="Maumus F."/>
            <person name="Mayer C."/>
            <person name="Miller J."/>
            <person name="Monier A."/>
            <person name="Salamov A."/>
            <person name="Young J."/>
            <person name="Aguilar M."/>
            <person name="Claverie J.M."/>
            <person name="Frickenhaus S."/>
            <person name="Gonzalez K."/>
            <person name="Herman E.K."/>
            <person name="Lin Y.C."/>
            <person name="Napier J."/>
            <person name="Ogata H."/>
            <person name="Sarno A.F."/>
            <person name="Shmutz J."/>
            <person name="Schroeder D."/>
            <person name="de Vargas C."/>
            <person name="Verret F."/>
            <person name="von Dassow P."/>
            <person name="Valentin K."/>
            <person name="Van de Peer Y."/>
            <person name="Wheeler G."/>
            <person name="Dacks J.B."/>
            <person name="Delwiche C.F."/>
            <person name="Dyhrman S.T."/>
            <person name="Glockner G."/>
            <person name="John U."/>
            <person name="Richards T."/>
            <person name="Worden A.Z."/>
            <person name="Zhang X."/>
            <person name="Grigoriev I.V."/>
            <person name="Allen A.E."/>
            <person name="Bidle K."/>
            <person name="Borodovsky M."/>
            <person name="Bowler C."/>
            <person name="Brownlee C."/>
            <person name="Cock J.M."/>
            <person name="Elias M."/>
            <person name="Gladyshev V.N."/>
            <person name="Groth M."/>
            <person name="Guda C."/>
            <person name="Hadaegh A."/>
            <person name="Iglesias-Rodriguez M.D."/>
            <person name="Jenkins J."/>
            <person name="Jones B.M."/>
            <person name="Lawson T."/>
            <person name="Leese F."/>
            <person name="Lindquist E."/>
            <person name="Lobanov A."/>
            <person name="Lomsadze A."/>
            <person name="Malik S.B."/>
            <person name="Marsh M.E."/>
            <person name="Mackinder L."/>
            <person name="Mock T."/>
            <person name="Mueller-Roeber B."/>
            <person name="Pagarete A."/>
            <person name="Parker M."/>
            <person name="Probert I."/>
            <person name="Quesneville H."/>
            <person name="Raines C."/>
            <person name="Rensing S.A."/>
            <person name="Riano-Pachon D.M."/>
            <person name="Richier S."/>
            <person name="Rokitta S."/>
            <person name="Shiraiwa Y."/>
            <person name="Soanes D.M."/>
            <person name="van der Giezen M."/>
            <person name="Wahlund T.M."/>
            <person name="Williams B."/>
            <person name="Wilson W."/>
            <person name="Wolfe G."/>
            <person name="Wurch L.L."/>
        </authorList>
    </citation>
    <scope>NUCLEOTIDE SEQUENCE</scope>
</reference>
<evidence type="ECO:0000313" key="4">
    <source>
        <dbReference type="EnsemblProtists" id="EOD18198"/>
    </source>
</evidence>